<comment type="similarity">
    <text evidence="2 8">Belongs to the cytochrome P450 family.</text>
</comment>
<sequence length="516" mass="59789">MQYLYKSLFVPQLRNGVENIIPLIKSYQYEILLGTFVFFLVYAIAIFIKSNRSNFPPGPIGLPIVGYSPFLSADLYLDFFELGKKYGDVFSLRLGSQNIVVLHGAEAIKEAMNKSEFLGKPPVSVLELVNPLSPFFGANFESWKEQRKFVLHSMKDLGLGKTKIEEDIMDEINHFMEVLKSRNGQPVDVKDPLTPSLSNNICALVFGKRYEYDDPERQFLDKNLEQAIESFAQTSPDVLYPWLRHVPFFTKFLTVDKSLTAYNNFRKFFRKELDKHIQSLDPNNIRDFIDRYLLEIDLQKEKDSNTTFHHAMLTSNAIDIFVPGSETVRTAILWIIYIMAAFPDVQKKVHQEIMEVIGSEKTPEYMDMRSMPYTNAVILELLRWKTVVPLNLMRYTLADTTVGGYDIPKETIVYANFWSAHHDPRYWNEPDKFIPERFLSEDGKSVVKSSNFMPFSLGKRVCPGESMAYMEMFLYFASLLQKFDIVFPEGMKPTFNAKLTITFRLERFLVKFIPKS</sequence>
<dbReference type="PRINTS" id="PR00463">
    <property type="entry name" value="EP450I"/>
</dbReference>
<keyword evidence="7 8" id="KW-0349">Heme</keyword>
<evidence type="ECO:0000256" key="2">
    <source>
        <dbReference type="ARBA" id="ARBA00010617"/>
    </source>
</evidence>
<gene>
    <name evidence="10" type="primary">CYP2J2_5</name>
    <name evidence="10" type="ORF">AVEN_166077_1</name>
</gene>
<keyword evidence="9" id="KW-0472">Membrane</keyword>
<dbReference type="InterPro" id="IPR001128">
    <property type="entry name" value="Cyt_P450"/>
</dbReference>
<feature type="transmembrane region" description="Helical" evidence="9">
    <location>
        <begin position="31"/>
        <end position="48"/>
    </location>
</feature>
<feature type="binding site" description="axial binding residue" evidence="7">
    <location>
        <position position="462"/>
    </location>
    <ligand>
        <name>heme</name>
        <dbReference type="ChEBI" id="CHEBI:30413"/>
    </ligand>
    <ligandPart>
        <name>Fe</name>
        <dbReference type="ChEBI" id="CHEBI:18248"/>
    </ligandPart>
</feature>
<keyword evidence="3 7" id="KW-0479">Metal-binding</keyword>
<evidence type="ECO:0000256" key="5">
    <source>
        <dbReference type="ARBA" id="ARBA00023004"/>
    </source>
</evidence>
<proteinExistence type="inferred from homology"/>
<evidence type="ECO:0000313" key="11">
    <source>
        <dbReference type="Proteomes" id="UP000499080"/>
    </source>
</evidence>
<organism evidence="10 11">
    <name type="scientific">Araneus ventricosus</name>
    <name type="common">Orbweaver spider</name>
    <name type="synonym">Epeira ventricosa</name>
    <dbReference type="NCBI Taxonomy" id="182803"/>
    <lineage>
        <taxon>Eukaryota</taxon>
        <taxon>Metazoa</taxon>
        <taxon>Ecdysozoa</taxon>
        <taxon>Arthropoda</taxon>
        <taxon>Chelicerata</taxon>
        <taxon>Arachnida</taxon>
        <taxon>Araneae</taxon>
        <taxon>Araneomorphae</taxon>
        <taxon>Entelegynae</taxon>
        <taxon>Araneoidea</taxon>
        <taxon>Araneidae</taxon>
        <taxon>Araneus</taxon>
    </lineage>
</organism>
<dbReference type="InterPro" id="IPR002401">
    <property type="entry name" value="Cyt_P450_E_grp-I"/>
</dbReference>
<dbReference type="PRINTS" id="PR00385">
    <property type="entry name" value="P450"/>
</dbReference>
<dbReference type="AlphaFoldDB" id="A0A4Y2LDJ8"/>
<evidence type="ECO:0000256" key="8">
    <source>
        <dbReference type="RuleBase" id="RU000461"/>
    </source>
</evidence>
<accession>A0A4Y2LDJ8</accession>
<keyword evidence="9" id="KW-1133">Transmembrane helix</keyword>
<evidence type="ECO:0000256" key="6">
    <source>
        <dbReference type="ARBA" id="ARBA00023033"/>
    </source>
</evidence>
<dbReference type="PANTHER" id="PTHR24300:SF375">
    <property type="entry name" value="CYTOCHROME P450 FAMILY"/>
    <property type="match status" value="1"/>
</dbReference>
<evidence type="ECO:0000256" key="4">
    <source>
        <dbReference type="ARBA" id="ARBA00023002"/>
    </source>
</evidence>
<dbReference type="GO" id="GO:0006805">
    <property type="term" value="P:xenobiotic metabolic process"/>
    <property type="evidence" value="ECO:0007669"/>
    <property type="project" value="TreeGrafter"/>
</dbReference>
<evidence type="ECO:0000313" key="10">
    <source>
        <dbReference type="EMBL" id="GBN12795.1"/>
    </source>
</evidence>
<dbReference type="InterPro" id="IPR017972">
    <property type="entry name" value="Cyt_P450_CS"/>
</dbReference>
<keyword evidence="9" id="KW-0812">Transmembrane</keyword>
<dbReference type="GO" id="GO:0020037">
    <property type="term" value="F:heme binding"/>
    <property type="evidence" value="ECO:0007669"/>
    <property type="project" value="InterPro"/>
</dbReference>
<dbReference type="GO" id="GO:0005737">
    <property type="term" value="C:cytoplasm"/>
    <property type="evidence" value="ECO:0007669"/>
    <property type="project" value="TreeGrafter"/>
</dbReference>
<protein>
    <submittedName>
        <fullName evidence="10">Cytochrome P450 2J2</fullName>
    </submittedName>
</protein>
<dbReference type="InterPro" id="IPR050182">
    <property type="entry name" value="Cytochrome_P450_fam2"/>
</dbReference>
<dbReference type="GO" id="GO:0006082">
    <property type="term" value="P:organic acid metabolic process"/>
    <property type="evidence" value="ECO:0007669"/>
    <property type="project" value="TreeGrafter"/>
</dbReference>
<comment type="cofactor">
    <cofactor evidence="1 7">
        <name>heme</name>
        <dbReference type="ChEBI" id="CHEBI:30413"/>
    </cofactor>
</comment>
<dbReference type="FunFam" id="1.10.630.10:FF:000036">
    <property type="entry name" value="CYtochrome P450 family"/>
    <property type="match status" value="1"/>
</dbReference>
<name>A0A4Y2LDJ8_ARAVE</name>
<keyword evidence="5 7" id="KW-0408">Iron</keyword>
<evidence type="ECO:0000256" key="9">
    <source>
        <dbReference type="SAM" id="Phobius"/>
    </source>
</evidence>
<evidence type="ECO:0000256" key="7">
    <source>
        <dbReference type="PIRSR" id="PIRSR602401-1"/>
    </source>
</evidence>
<dbReference type="SUPFAM" id="SSF48264">
    <property type="entry name" value="Cytochrome P450"/>
    <property type="match status" value="1"/>
</dbReference>
<evidence type="ECO:0000256" key="3">
    <source>
        <dbReference type="ARBA" id="ARBA00022723"/>
    </source>
</evidence>
<dbReference type="PROSITE" id="PS00086">
    <property type="entry name" value="CYTOCHROME_P450"/>
    <property type="match status" value="1"/>
</dbReference>
<dbReference type="GO" id="GO:0005506">
    <property type="term" value="F:iron ion binding"/>
    <property type="evidence" value="ECO:0007669"/>
    <property type="project" value="InterPro"/>
</dbReference>
<keyword evidence="4 8" id="KW-0560">Oxidoreductase</keyword>
<comment type="caution">
    <text evidence="10">The sequence shown here is derived from an EMBL/GenBank/DDBJ whole genome shotgun (WGS) entry which is preliminary data.</text>
</comment>
<dbReference type="Gene3D" id="1.10.630.10">
    <property type="entry name" value="Cytochrome P450"/>
    <property type="match status" value="1"/>
</dbReference>
<dbReference type="PANTHER" id="PTHR24300">
    <property type="entry name" value="CYTOCHROME P450 508A4-RELATED"/>
    <property type="match status" value="1"/>
</dbReference>
<dbReference type="OrthoDB" id="6419025at2759"/>
<keyword evidence="11" id="KW-1185">Reference proteome</keyword>
<dbReference type="Pfam" id="PF00067">
    <property type="entry name" value="p450"/>
    <property type="match status" value="1"/>
</dbReference>
<dbReference type="EMBL" id="BGPR01005719">
    <property type="protein sequence ID" value="GBN12795.1"/>
    <property type="molecule type" value="Genomic_DNA"/>
</dbReference>
<dbReference type="GO" id="GO:0016712">
    <property type="term" value="F:oxidoreductase activity, acting on paired donors, with incorporation or reduction of molecular oxygen, reduced flavin or flavoprotein as one donor, and incorporation of one atom of oxygen"/>
    <property type="evidence" value="ECO:0007669"/>
    <property type="project" value="TreeGrafter"/>
</dbReference>
<dbReference type="InterPro" id="IPR036396">
    <property type="entry name" value="Cyt_P450_sf"/>
</dbReference>
<dbReference type="Proteomes" id="UP000499080">
    <property type="component" value="Unassembled WGS sequence"/>
</dbReference>
<reference evidence="10 11" key="1">
    <citation type="journal article" date="2019" name="Sci. Rep.">
        <title>Orb-weaving spider Araneus ventricosus genome elucidates the spidroin gene catalogue.</title>
        <authorList>
            <person name="Kono N."/>
            <person name="Nakamura H."/>
            <person name="Ohtoshi R."/>
            <person name="Moran D.A.P."/>
            <person name="Shinohara A."/>
            <person name="Yoshida Y."/>
            <person name="Fujiwara M."/>
            <person name="Mori M."/>
            <person name="Tomita M."/>
            <person name="Arakawa K."/>
        </authorList>
    </citation>
    <scope>NUCLEOTIDE SEQUENCE [LARGE SCALE GENOMIC DNA]</scope>
</reference>
<evidence type="ECO:0000256" key="1">
    <source>
        <dbReference type="ARBA" id="ARBA00001971"/>
    </source>
</evidence>
<keyword evidence="6 8" id="KW-0503">Monooxygenase</keyword>